<dbReference type="Pfam" id="PF02758">
    <property type="entry name" value="PYRIN"/>
    <property type="match status" value="1"/>
</dbReference>
<comment type="caution">
    <text evidence="8">The sequence shown here is derived from an EMBL/GenBank/DDBJ whole genome shotgun (WGS) entry which is preliminary data.</text>
</comment>
<reference evidence="8" key="1">
    <citation type="submission" date="2021-01" db="EMBL/GenBank/DDBJ databases">
        <authorList>
            <person name="Zahm M."/>
            <person name="Roques C."/>
            <person name="Cabau C."/>
            <person name="Klopp C."/>
            <person name="Donnadieu C."/>
            <person name="Jouanno E."/>
            <person name="Lampietro C."/>
            <person name="Louis A."/>
            <person name="Herpin A."/>
            <person name="Echchiki A."/>
            <person name="Berthelot C."/>
            <person name="Parey E."/>
            <person name="Roest-Crollius H."/>
            <person name="Braasch I."/>
            <person name="Postlethwait J."/>
            <person name="Bobe J."/>
            <person name="Montfort J."/>
            <person name="Bouchez O."/>
            <person name="Begum T."/>
            <person name="Mejri S."/>
            <person name="Adams A."/>
            <person name="Chen W.-J."/>
            <person name="Guiguen Y."/>
        </authorList>
    </citation>
    <scope>NUCLEOTIDE SEQUENCE</scope>
    <source>
        <strain evidence="8">YG-15Mar2019-1</strain>
        <tissue evidence="8">Brain</tissue>
    </source>
</reference>
<evidence type="ECO:0000256" key="5">
    <source>
        <dbReference type="SAM" id="MobiDB-lite"/>
    </source>
</evidence>
<evidence type="ECO:0000256" key="4">
    <source>
        <dbReference type="ARBA" id="ARBA00022737"/>
    </source>
</evidence>
<comment type="subcellular location">
    <subcellularLocation>
        <location evidence="1">Cytoplasm</location>
    </subcellularLocation>
</comment>
<dbReference type="Proteomes" id="UP001046870">
    <property type="component" value="Chromosome 3"/>
</dbReference>
<dbReference type="AlphaFoldDB" id="A0A9D3QFN1"/>
<feature type="domain" description="FISNA" evidence="6">
    <location>
        <begin position="256"/>
        <end position="332"/>
    </location>
</feature>
<evidence type="ECO:0000313" key="8">
    <source>
        <dbReference type="EMBL" id="KAG7484355.1"/>
    </source>
</evidence>
<feature type="domain" description="Pyrin" evidence="7">
    <location>
        <begin position="168"/>
        <end position="246"/>
    </location>
</feature>
<dbReference type="SMART" id="SM01288">
    <property type="entry name" value="FISNA"/>
    <property type="match status" value="1"/>
</dbReference>
<evidence type="ECO:0000256" key="2">
    <source>
        <dbReference type="ARBA" id="ARBA00022490"/>
    </source>
</evidence>
<evidence type="ECO:0000256" key="1">
    <source>
        <dbReference type="ARBA" id="ARBA00004496"/>
    </source>
</evidence>
<gene>
    <name evidence="8" type="ORF">MATL_G00048530</name>
</gene>
<keyword evidence="2" id="KW-0963">Cytoplasm</keyword>
<dbReference type="GO" id="GO:0005737">
    <property type="term" value="C:cytoplasm"/>
    <property type="evidence" value="ECO:0007669"/>
    <property type="project" value="UniProtKB-SubCell"/>
</dbReference>
<organism evidence="8 9">
    <name type="scientific">Megalops atlanticus</name>
    <name type="common">Tarpon</name>
    <name type="synonym">Clupea gigantea</name>
    <dbReference type="NCBI Taxonomy" id="7932"/>
    <lineage>
        <taxon>Eukaryota</taxon>
        <taxon>Metazoa</taxon>
        <taxon>Chordata</taxon>
        <taxon>Craniata</taxon>
        <taxon>Vertebrata</taxon>
        <taxon>Euteleostomi</taxon>
        <taxon>Actinopterygii</taxon>
        <taxon>Neopterygii</taxon>
        <taxon>Teleostei</taxon>
        <taxon>Elopiformes</taxon>
        <taxon>Megalopidae</taxon>
        <taxon>Megalops</taxon>
    </lineage>
</organism>
<evidence type="ECO:0000313" key="9">
    <source>
        <dbReference type="Proteomes" id="UP001046870"/>
    </source>
</evidence>
<dbReference type="EMBL" id="JAFDVH010000003">
    <property type="protein sequence ID" value="KAG7484355.1"/>
    <property type="molecule type" value="Genomic_DNA"/>
</dbReference>
<dbReference type="PANTHER" id="PTHR24106">
    <property type="entry name" value="NACHT, LRR AND CARD DOMAINS-CONTAINING"/>
    <property type="match status" value="1"/>
</dbReference>
<keyword evidence="3" id="KW-0433">Leucine-rich repeat</keyword>
<feature type="compositionally biased region" description="Acidic residues" evidence="5">
    <location>
        <begin position="1"/>
        <end position="11"/>
    </location>
</feature>
<dbReference type="Pfam" id="PF14484">
    <property type="entry name" value="FISNA"/>
    <property type="match status" value="1"/>
</dbReference>
<dbReference type="InterPro" id="IPR029495">
    <property type="entry name" value="NACHT-assoc"/>
</dbReference>
<feature type="region of interest" description="Disordered" evidence="5">
    <location>
        <begin position="91"/>
        <end position="139"/>
    </location>
</feature>
<dbReference type="OrthoDB" id="8964866at2759"/>
<dbReference type="InterPro" id="IPR051261">
    <property type="entry name" value="NLR"/>
</dbReference>
<keyword evidence="9" id="KW-1185">Reference proteome</keyword>
<protein>
    <submittedName>
        <fullName evidence="8">Uncharacterized protein</fullName>
    </submittedName>
</protein>
<name>A0A9D3QFN1_MEGAT</name>
<evidence type="ECO:0000259" key="6">
    <source>
        <dbReference type="SMART" id="SM01288"/>
    </source>
</evidence>
<dbReference type="InterPro" id="IPR004020">
    <property type="entry name" value="DAPIN"/>
</dbReference>
<accession>A0A9D3QFN1</accession>
<feature type="region of interest" description="Disordered" evidence="5">
    <location>
        <begin position="1"/>
        <end position="79"/>
    </location>
</feature>
<proteinExistence type="predicted"/>
<dbReference type="SUPFAM" id="SSF47986">
    <property type="entry name" value="DEATH domain"/>
    <property type="match status" value="1"/>
</dbReference>
<keyword evidence="4" id="KW-0677">Repeat</keyword>
<evidence type="ECO:0000259" key="7">
    <source>
        <dbReference type="SMART" id="SM01289"/>
    </source>
</evidence>
<dbReference type="Gene3D" id="1.10.533.10">
    <property type="entry name" value="Death Domain, Fas"/>
    <property type="match status" value="1"/>
</dbReference>
<dbReference type="InterPro" id="IPR011029">
    <property type="entry name" value="DEATH-like_dom_sf"/>
</dbReference>
<evidence type="ECO:0000256" key="3">
    <source>
        <dbReference type="ARBA" id="ARBA00022614"/>
    </source>
</evidence>
<dbReference type="SMART" id="SM01289">
    <property type="entry name" value="PYRIN"/>
    <property type="match status" value="1"/>
</dbReference>
<sequence>MSLPVDLEELSASEMSFSLPEEEEEEEEEPERSLVVVREPNTLAIVGRERLQEGPPSPAPSYESMKSDEAYEYNLSDFDEEPRPIYTRIHLERADSPASSCSSSDSDDSRECSPKPFWMGPRPRTKTSDAQPEDTGHAPPRVQLSKAEVQALLGVTERRHPAMNLPFMFKTLQKTLEKLSEHELRCFKKCLVENYPQCFERTLLSHDIIELVDKMLEVCDMEGSQKITVLILTDMKLNEAAKYLQFTVKKNEAQYDLKANLRRKYTYIYEGVANQGSSALFNSIFTELFITLGGNAGINTEHEDLLRGIILDTGSGTQNFEKTAQYIRKKMKEGHSPERCNNLARCLDELQL</sequence>
<feature type="compositionally biased region" description="Acidic residues" evidence="5">
    <location>
        <begin position="20"/>
        <end position="30"/>
    </location>
</feature>